<dbReference type="VEuPathDB" id="FungiDB:JI435_144430"/>
<protein>
    <submittedName>
        <fullName evidence="2">Uncharacterized protein</fullName>
    </submittedName>
</protein>
<sequence>MPPADCCFLLLAKGLDASHAEQHGAILANYNQERLIRPDRGQVTPAFRRDVATMMLVARSIDLYSSVHGSLPSTARTARRCPGQPLTSPYMQSPSRWSGLKLDPAAPVTATFEDSMSEDAGPSTRATLFRNDDALSQALRDVSSINLGDIVRLNQMAARSGDTASSVATSSTAVFTHREESTVTKPTSTDTYPRPKAPTAKGKGKLGGSFASSLSGNNGSASEAEVERGALRRNSLFAIGDWADPQPTSSRALKGTIRAKERLQIHGTSKRKKPIVVIEQGRHVVKPIRQHNDTDVITTTVASSQRNAEVFASTHFAS</sequence>
<dbReference type="KEGG" id="pno:SNOG_14443"/>
<accession>Q0U1R6</accession>
<dbReference type="AlphaFoldDB" id="Q0U1R6"/>
<name>Q0U1R6_PHANO</name>
<evidence type="ECO:0000313" key="2">
    <source>
        <dbReference type="EMBL" id="EAT78314.2"/>
    </source>
</evidence>
<evidence type="ECO:0000313" key="3">
    <source>
        <dbReference type="Proteomes" id="UP000001055"/>
    </source>
</evidence>
<dbReference type="EMBL" id="CH445355">
    <property type="protein sequence ID" value="EAT78314.2"/>
    <property type="molecule type" value="Genomic_DNA"/>
</dbReference>
<gene>
    <name evidence="2" type="ORF">SNOG_14443</name>
</gene>
<reference evidence="3" key="1">
    <citation type="journal article" date="2007" name="Plant Cell">
        <title>Dothideomycete-plant interactions illuminated by genome sequencing and EST analysis of the wheat pathogen Stagonospora nodorum.</title>
        <authorList>
            <person name="Hane J.K."/>
            <person name="Lowe R.G."/>
            <person name="Solomon P.S."/>
            <person name="Tan K.C."/>
            <person name="Schoch C.L."/>
            <person name="Spatafora J.W."/>
            <person name="Crous P.W."/>
            <person name="Kodira C."/>
            <person name="Birren B.W."/>
            <person name="Galagan J.E."/>
            <person name="Torriani S.F."/>
            <person name="McDonald B.A."/>
            <person name="Oliver R.P."/>
        </authorList>
    </citation>
    <scope>NUCLEOTIDE SEQUENCE [LARGE SCALE GENOMIC DNA]</scope>
    <source>
        <strain evidence="3">SN15 / ATCC MYA-4574 / FGSC 10173</strain>
    </source>
</reference>
<dbReference type="HOGENOM" id="CLU_874667_0_0_1"/>
<dbReference type="RefSeq" id="XP_001804630.1">
    <property type="nucleotide sequence ID" value="XM_001804578.1"/>
</dbReference>
<feature type="compositionally biased region" description="Low complexity" evidence="1">
    <location>
        <begin position="208"/>
        <end position="222"/>
    </location>
</feature>
<dbReference type="InParanoid" id="Q0U1R6"/>
<dbReference type="Proteomes" id="UP000001055">
    <property type="component" value="Unassembled WGS sequence"/>
</dbReference>
<feature type="region of interest" description="Disordered" evidence="1">
    <location>
        <begin position="176"/>
        <end position="226"/>
    </location>
</feature>
<dbReference type="GeneID" id="5981554"/>
<organism evidence="2 3">
    <name type="scientific">Phaeosphaeria nodorum (strain SN15 / ATCC MYA-4574 / FGSC 10173)</name>
    <name type="common">Glume blotch fungus</name>
    <name type="synonym">Parastagonospora nodorum</name>
    <dbReference type="NCBI Taxonomy" id="321614"/>
    <lineage>
        <taxon>Eukaryota</taxon>
        <taxon>Fungi</taxon>
        <taxon>Dikarya</taxon>
        <taxon>Ascomycota</taxon>
        <taxon>Pezizomycotina</taxon>
        <taxon>Dothideomycetes</taxon>
        <taxon>Pleosporomycetidae</taxon>
        <taxon>Pleosporales</taxon>
        <taxon>Pleosporineae</taxon>
        <taxon>Phaeosphaeriaceae</taxon>
        <taxon>Parastagonospora</taxon>
    </lineage>
</organism>
<evidence type="ECO:0000256" key="1">
    <source>
        <dbReference type="SAM" id="MobiDB-lite"/>
    </source>
</evidence>
<proteinExistence type="predicted"/>